<dbReference type="Proteomes" id="UP000215145">
    <property type="component" value="Unassembled WGS sequence"/>
</dbReference>
<dbReference type="PANTHER" id="PTHR43031:SF1">
    <property type="entry name" value="PYRIDINE NUCLEOTIDE-DISULPHIDE OXIDOREDUCTASE"/>
    <property type="match status" value="1"/>
</dbReference>
<organism evidence="2 3">
    <name type="scientific">Paenibacillus herberti</name>
    <dbReference type="NCBI Taxonomy" id="1619309"/>
    <lineage>
        <taxon>Bacteria</taxon>
        <taxon>Bacillati</taxon>
        <taxon>Bacillota</taxon>
        <taxon>Bacilli</taxon>
        <taxon>Bacillales</taxon>
        <taxon>Paenibacillaceae</taxon>
        <taxon>Paenibacillus</taxon>
    </lineage>
</organism>
<dbReference type="InterPro" id="IPR050229">
    <property type="entry name" value="GlpE_sulfurtransferase"/>
</dbReference>
<proteinExistence type="predicted"/>
<name>A0A229P1U6_9BACL</name>
<protein>
    <submittedName>
        <fullName evidence="2">Rhodanese</fullName>
    </submittedName>
</protein>
<dbReference type="SMART" id="SM00450">
    <property type="entry name" value="RHOD"/>
    <property type="match status" value="1"/>
</dbReference>
<keyword evidence="3" id="KW-1185">Reference proteome</keyword>
<dbReference type="EMBL" id="NMUQ01000001">
    <property type="protein sequence ID" value="OXM16233.1"/>
    <property type="molecule type" value="Genomic_DNA"/>
</dbReference>
<gene>
    <name evidence="2" type="ORF">CGZ75_05955</name>
</gene>
<reference evidence="2 3" key="1">
    <citation type="submission" date="2017-07" db="EMBL/GenBank/DDBJ databases">
        <title>Paenibacillus herberti R33 genome sequencing and assembly.</title>
        <authorList>
            <person name="Su W."/>
        </authorList>
    </citation>
    <scope>NUCLEOTIDE SEQUENCE [LARGE SCALE GENOMIC DNA]</scope>
    <source>
        <strain evidence="2 3">R33</strain>
    </source>
</reference>
<dbReference type="OrthoDB" id="9800872at2"/>
<dbReference type="PANTHER" id="PTHR43031">
    <property type="entry name" value="FAD-DEPENDENT OXIDOREDUCTASE"/>
    <property type="match status" value="1"/>
</dbReference>
<evidence type="ECO:0000259" key="1">
    <source>
        <dbReference type="PROSITE" id="PS50206"/>
    </source>
</evidence>
<feature type="domain" description="Rhodanese" evidence="1">
    <location>
        <begin position="41"/>
        <end position="131"/>
    </location>
</feature>
<accession>A0A229P1U6</accession>
<comment type="caution">
    <text evidence="2">The sequence shown here is derived from an EMBL/GenBank/DDBJ whole genome shotgun (WGS) entry which is preliminary data.</text>
</comment>
<sequence length="141" mass="15351">MTRSLVLETPAAEPAAITRHYLAKLSVETDPSDVHHDQLSGQDHFLLLDVRASSAYEDCHAAGALSMPYREISTESTADWSKDRLIVVYCWSPACNGGAKAALRLSELGFQVKEMLGGIEYWRREGFPVEGSSVTAAPLVG</sequence>
<dbReference type="Pfam" id="PF00581">
    <property type="entry name" value="Rhodanese"/>
    <property type="match status" value="1"/>
</dbReference>
<dbReference type="SUPFAM" id="SSF52821">
    <property type="entry name" value="Rhodanese/Cell cycle control phosphatase"/>
    <property type="match status" value="1"/>
</dbReference>
<dbReference type="Gene3D" id="3.40.250.10">
    <property type="entry name" value="Rhodanese-like domain"/>
    <property type="match status" value="1"/>
</dbReference>
<evidence type="ECO:0000313" key="3">
    <source>
        <dbReference type="Proteomes" id="UP000215145"/>
    </source>
</evidence>
<evidence type="ECO:0000313" key="2">
    <source>
        <dbReference type="EMBL" id="OXM16233.1"/>
    </source>
</evidence>
<dbReference type="AlphaFoldDB" id="A0A229P1U6"/>
<dbReference type="PROSITE" id="PS50206">
    <property type="entry name" value="RHODANESE_3"/>
    <property type="match status" value="1"/>
</dbReference>
<dbReference type="InterPro" id="IPR001763">
    <property type="entry name" value="Rhodanese-like_dom"/>
</dbReference>
<dbReference type="RefSeq" id="WP_089523317.1">
    <property type="nucleotide sequence ID" value="NZ_NMUQ01000001.1"/>
</dbReference>
<dbReference type="InterPro" id="IPR036873">
    <property type="entry name" value="Rhodanese-like_dom_sf"/>
</dbReference>